<dbReference type="Proteomes" id="UP000054560">
    <property type="component" value="Unassembled WGS sequence"/>
</dbReference>
<evidence type="ECO:0000313" key="1">
    <source>
        <dbReference type="EMBL" id="KNC78297.1"/>
    </source>
</evidence>
<keyword evidence="2" id="KW-1185">Reference proteome</keyword>
<organism evidence="1 2">
    <name type="scientific">Sphaeroforma arctica JP610</name>
    <dbReference type="NCBI Taxonomy" id="667725"/>
    <lineage>
        <taxon>Eukaryota</taxon>
        <taxon>Ichthyosporea</taxon>
        <taxon>Ichthyophonida</taxon>
        <taxon>Sphaeroforma</taxon>
    </lineage>
</organism>
<proteinExistence type="predicted"/>
<reference evidence="1 2" key="1">
    <citation type="submission" date="2011-02" db="EMBL/GenBank/DDBJ databases">
        <title>The Genome Sequence of Sphaeroforma arctica JP610.</title>
        <authorList>
            <consortium name="The Broad Institute Genome Sequencing Platform"/>
            <person name="Russ C."/>
            <person name="Cuomo C."/>
            <person name="Young S.K."/>
            <person name="Zeng Q."/>
            <person name="Gargeya S."/>
            <person name="Alvarado L."/>
            <person name="Berlin A."/>
            <person name="Chapman S.B."/>
            <person name="Chen Z."/>
            <person name="Freedman E."/>
            <person name="Gellesch M."/>
            <person name="Goldberg J."/>
            <person name="Griggs A."/>
            <person name="Gujja S."/>
            <person name="Heilman E."/>
            <person name="Heiman D."/>
            <person name="Howarth C."/>
            <person name="Mehta T."/>
            <person name="Neiman D."/>
            <person name="Pearson M."/>
            <person name="Roberts A."/>
            <person name="Saif S."/>
            <person name="Shea T."/>
            <person name="Shenoy N."/>
            <person name="Sisk P."/>
            <person name="Stolte C."/>
            <person name="Sykes S."/>
            <person name="White J."/>
            <person name="Yandava C."/>
            <person name="Burger G."/>
            <person name="Gray M.W."/>
            <person name="Holland P.W.H."/>
            <person name="King N."/>
            <person name="Lang F.B.F."/>
            <person name="Roger A.J."/>
            <person name="Ruiz-Trillo I."/>
            <person name="Haas B."/>
            <person name="Nusbaum C."/>
            <person name="Birren B."/>
        </authorList>
    </citation>
    <scope>NUCLEOTIDE SEQUENCE [LARGE SCALE GENOMIC DNA]</scope>
    <source>
        <strain evidence="1 2">JP610</strain>
    </source>
</reference>
<dbReference type="GeneID" id="25909771"/>
<feature type="non-terminal residue" evidence="1">
    <location>
        <position position="61"/>
    </location>
</feature>
<gene>
    <name evidence="1" type="ORF">SARC_09267</name>
</gene>
<evidence type="ECO:0000313" key="2">
    <source>
        <dbReference type="Proteomes" id="UP000054560"/>
    </source>
</evidence>
<protein>
    <submittedName>
        <fullName evidence="1">Uncharacterized protein</fullName>
    </submittedName>
</protein>
<dbReference type="AlphaFoldDB" id="A0A0L0FND0"/>
<name>A0A0L0FND0_9EUKA</name>
<accession>A0A0L0FND0</accession>
<dbReference type="RefSeq" id="XP_014152199.1">
    <property type="nucleotide sequence ID" value="XM_014296724.1"/>
</dbReference>
<dbReference type="EMBL" id="KQ242518">
    <property type="protein sequence ID" value="KNC78297.1"/>
    <property type="molecule type" value="Genomic_DNA"/>
</dbReference>
<sequence>MNNIYPQRVNKFTTPPTNPLDAKLDALIKHVNAMSTATTAYYLLRRVSCNLMFAGLSSIIP</sequence>